<comment type="caution">
    <text evidence="2">The sequence shown here is derived from an EMBL/GenBank/DDBJ whole genome shotgun (WGS) entry which is preliminary data.</text>
</comment>
<evidence type="ECO:0000256" key="1">
    <source>
        <dbReference type="ARBA" id="ARBA00009820"/>
    </source>
</evidence>
<accession>A0A0P6YHU8</accession>
<dbReference type="STRING" id="229921.ADN01_00580"/>
<evidence type="ECO:0000313" key="2">
    <source>
        <dbReference type="EMBL" id="KPL91811.1"/>
    </source>
</evidence>
<dbReference type="PANTHER" id="PTHR36842:SF1">
    <property type="entry name" value="PROTEIN TOLB"/>
    <property type="match status" value="1"/>
</dbReference>
<dbReference type="EMBL" id="LGCM01000002">
    <property type="protein sequence ID" value="KPL91811.1"/>
    <property type="molecule type" value="Genomic_DNA"/>
</dbReference>
<evidence type="ECO:0000313" key="3">
    <source>
        <dbReference type="Proteomes" id="UP000050501"/>
    </source>
</evidence>
<dbReference type="Pfam" id="PF07676">
    <property type="entry name" value="PD40"/>
    <property type="match status" value="3"/>
</dbReference>
<protein>
    <submittedName>
        <fullName evidence="2">Uncharacterized protein</fullName>
    </submittedName>
</protein>
<name>A0A0P6YHU8_9CHLR</name>
<dbReference type="AlphaFoldDB" id="A0A0P6YHU8"/>
<reference evidence="2 3" key="1">
    <citation type="submission" date="2015-07" db="EMBL/GenBank/DDBJ databases">
        <title>Genome sequence of Levilinea saccharolytica DSM 16555.</title>
        <authorList>
            <person name="Hemp J."/>
            <person name="Ward L.M."/>
            <person name="Pace L.A."/>
            <person name="Fischer W.W."/>
        </authorList>
    </citation>
    <scope>NUCLEOTIDE SEQUENCE [LARGE SCALE GENOMIC DNA]</scope>
    <source>
        <strain evidence="2 3">KIBI-1</strain>
    </source>
</reference>
<comment type="similarity">
    <text evidence="1">Belongs to the TolB family.</text>
</comment>
<dbReference type="InterPro" id="IPR011659">
    <property type="entry name" value="WD40"/>
</dbReference>
<keyword evidence="3" id="KW-1185">Reference proteome</keyword>
<organism evidence="2 3">
    <name type="scientific">Levilinea saccharolytica</name>
    <dbReference type="NCBI Taxonomy" id="229921"/>
    <lineage>
        <taxon>Bacteria</taxon>
        <taxon>Bacillati</taxon>
        <taxon>Chloroflexota</taxon>
        <taxon>Anaerolineae</taxon>
        <taxon>Anaerolineales</taxon>
        <taxon>Anaerolineaceae</taxon>
        <taxon>Levilinea</taxon>
    </lineage>
</organism>
<dbReference type="Gene3D" id="2.120.10.30">
    <property type="entry name" value="TolB, C-terminal domain"/>
    <property type="match status" value="2"/>
</dbReference>
<proteinExistence type="inferred from homology"/>
<gene>
    <name evidence="2" type="ORF">ADN01_00580</name>
</gene>
<sequence>MSARMKSFDRLVITILAGLAAALLGVMLIGSLRGARLPELAAAEVGSRGPLELIYAGDTALTGVEAYVRLEPETAVRTQWQGSTLQIWPEKALAAGENYTLILAAGAPGPNGQVTRREGRWEVKVRPAQVVYLHPAQSPDLWRAALDGSPAQPLTQSGGKVFDFGVSPSGRWVAVSIRNDTAGVDLWRVSREGGESELLVNCGKEMCTNPAWSPDERQLAYSRRRVSSTTGQPGLPRIELLDLASGQAAPLYADPEVSGFEPVWSPDGQRLAFFDGVAGAIRMVSLSGGGEDLLLPSEMGMVGSWSPDGRRMAYLDMQLTSAAPLVTLYEANLESGEVRPFPLKGDFSLTEFAQPEWSPDGEWLLAGLRSLDGPVSKQLWLIRADGSEARALTDDFTQTHAAYRWSPQGEALVYQQLSLGASAYRPEVWVRQGDGQFLRVAEDAALPNWLP</sequence>
<dbReference type="InterPro" id="IPR011042">
    <property type="entry name" value="6-blade_b-propeller_TolB-like"/>
</dbReference>
<dbReference type="Proteomes" id="UP000050501">
    <property type="component" value="Unassembled WGS sequence"/>
</dbReference>
<dbReference type="PANTHER" id="PTHR36842">
    <property type="entry name" value="PROTEIN TOLB HOMOLOG"/>
    <property type="match status" value="1"/>
</dbReference>
<dbReference type="SUPFAM" id="SSF69304">
    <property type="entry name" value="Tricorn protease N-terminal domain"/>
    <property type="match status" value="1"/>
</dbReference>